<evidence type="ECO:0000256" key="1">
    <source>
        <dbReference type="SAM" id="MobiDB-lite"/>
    </source>
</evidence>
<protein>
    <submittedName>
        <fullName evidence="2">Uncharacterized protein</fullName>
    </submittedName>
</protein>
<sequence>MPPSLRAMRPEPSLKPHSPTLGLDRAAHIHGTVNPTQRTEPKSNHPNAPTRVTSRRYPTRRASYASIIYLNSLNVNCTSDVGFVSNCC</sequence>
<proteinExistence type="predicted"/>
<comment type="caution">
    <text evidence="2">The sequence shown here is derived from an EMBL/GenBank/DDBJ whole genome shotgun (WGS) entry which is preliminary data.</text>
</comment>
<organism evidence="2 3">
    <name type="scientific">Hibiscus sabdariffa</name>
    <name type="common">roselle</name>
    <dbReference type="NCBI Taxonomy" id="183260"/>
    <lineage>
        <taxon>Eukaryota</taxon>
        <taxon>Viridiplantae</taxon>
        <taxon>Streptophyta</taxon>
        <taxon>Embryophyta</taxon>
        <taxon>Tracheophyta</taxon>
        <taxon>Spermatophyta</taxon>
        <taxon>Magnoliopsida</taxon>
        <taxon>eudicotyledons</taxon>
        <taxon>Gunneridae</taxon>
        <taxon>Pentapetalae</taxon>
        <taxon>rosids</taxon>
        <taxon>malvids</taxon>
        <taxon>Malvales</taxon>
        <taxon>Malvaceae</taxon>
        <taxon>Malvoideae</taxon>
        <taxon>Hibiscus</taxon>
    </lineage>
</organism>
<evidence type="ECO:0000313" key="3">
    <source>
        <dbReference type="Proteomes" id="UP001472677"/>
    </source>
</evidence>
<dbReference type="EMBL" id="JBBPBM010000024">
    <property type="protein sequence ID" value="KAK8541811.1"/>
    <property type="molecule type" value="Genomic_DNA"/>
</dbReference>
<keyword evidence="3" id="KW-1185">Reference proteome</keyword>
<gene>
    <name evidence="2" type="ORF">V6N12_014434</name>
</gene>
<dbReference type="Proteomes" id="UP001472677">
    <property type="component" value="Unassembled WGS sequence"/>
</dbReference>
<accession>A0ABR2DK55</accession>
<feature type="compositionally biased region" description="Polar residues" evidence="1">
    <location>
        <begin position="33"/>
        <end position="52"/>
    </location>
</feature>
<evidence type="ECO:0000313" key="2">
    <source>
        <dbReference type="EMBL" id="KAK8541811.1"/>
    </source>
</evidence>
<name>A0ABR2DK55_9ROSI</name>
<reference evidence="2 3" key="1">
    <citation type="journal article" date="2024" name="G3 (Bethesda)">
        <title>Genome assembly of Hibiscus sabdariffa L. provides insights into metabolisms of medicinal natural products.</title>
        <authorList>
            <person name="Kim T."/>
        </authorList>
    </citation>
    <scope>NUCLEOTIDE SEQUENCE [LARGE SCALE GENOMIC DNA]</scope>
    <source>
        <strain evidence="2">TK-2024</strain>
        <tissue evidence="2">Old leaves</tissue>
    </source>
</reference>
<feature type="region of interest" description="Disordered" evidence="1">
    <location>
        <begin position="1"/>
        <end position="57"/>
    </location>
</feature>